<feature type="compositionally biased region" description="Polar residues" evidence="1">
    <location>
        <begin position="165"/>
        <end position="175"/>
    </location>
</feature>
<feature type="compositionally biased region" description="Basic and acidic residues" evidence="1">
    <location>
        <begin position="7"/>
        <end position="46"/>
    </location>
</feature>
<feature type="region of interest" description="Disordered" evidence="1">
    <location>
        <begin position="889"/>
        <end position="1030"/>
    </location>
</feature>
<dbReference type="Gramene" id="GBG65008">
    <property type="protein sequence ID" value="GBG65008"/>
    <property type="gene ID" value="CBR_g48756"/>
</dbReference>
<feature type="compositionally biased region" description="Basic and acidic residues" evidence="1">
    <location>
        <begin position="695"/>
        <end position="715"/>
    </location>
</feature>
<dbReference type="PANTHER" id="PTHR37766">
    <property type="entry name" value="OS01G0897100 PROTEIN"/>
    <property type="match status" value="1"/>
</dbReference>
<dbReference type="Proteomes" id="UP000265515">
    <property type="component" value="Unassembled WGS sequence"/>
</dbReference>
<feature type="compositionally biased region" description="Low complexity" evidence="1">
    <location>
        <begin position="943"/>
        <end position="963"/>
    </location>
</feature>
<comment type="caution">
    <text evidence="2">The sequence shown here is derived from an EMBL/GenBank/DDBJ whole genome shotgun (WGS) entry which is preliminary data.</text>
</comment>
<feature type="compositionally biased region" description="Basic and acidic residues" evidence="1">
    <location>
        <begin position="236"/>
        <end position="247"/>
    </location>
</feature>
<name>A0A388K4M1_CHABU</name>
<dbReference type="PANTHER" id="PTHR37766:SF1">
    <property type="entry name" value="OS01G0897100 PROTEIN"/>
    <property type="match status" value="1"/>
</dbReference>
<dbReference type="AlphaFoldDB" id="A0A388K4M1"/>
<reference evidence="2 3" key="1">
    <citation type="journal article" date="2018" name="Cell">
        <title>The Chara Genome: Secondary Complexity and Implications for Plant Terrestrialization.</title>
        <authorList>
            <person name="Nishiyama T."/>
            <person name="Sakayama H."/>
            <person name="Vries J.D."/>
            <person name="Buschmann H."/>
            <person name="Saint-Marcoux D."/>
            <person name="Ullrich K.K."/>
            <person name="Haas F.B."/>
            <person name="Vanderstraeten L."/>
            <person name="Becker D."/>
            <person name="Lang D."/>
            <person name="Vosolsobe S."/>
            <person name="Rombauts S."/>
            <person name="Wilhelmsson P.K.I."/>
            <person name="Janitza P."/>
            <person name="Kern R."/>
            <person name="Heyl A."/>
            <person name="Rumpler F."/>
            <person name="Villalobos L.I.A.C."/>
            <person name="Clay J.M."/>
            <person name="Skokan R."/>
            <person name="Toyoda A."/>
            <person name="Suzuki Y."/>
            <person name="Kagoshima H."/>
            <person name="Schijlen E."/>
            <person name="Tajeshwar N."/>
            <person name="Catarino B."/>
            <person name="Hetherington A.J."/>
            <person name="Saltykova A."/>
            <person name="Bonnot C."/>
            <person name="Breuninger H."/>
            <person name="Symeonidi A."/>
            <person name="Radhakrishnan G.V."/>
            <person name="Van Nieuwerburgh F."/>
            <person name="Deforce D."/>
            <person name="Chang C."/>
            <person name="Karol K.G."/>
            <person name="Hedrich R."/>
            <person name="Ulvskov P."/>
            <person name="Glockner G."/>
            <person name="Delwiche C.F."/>
            <person name="Petrasek J."/>
            <person name="Van de Peer Y."/>
            <person name="Friml J."/>
            <person name="Beilby M."/>
            <person name="Dolan L."/>
            <person name="Kohara Y."/>
            <person name="Sugano S."/>
            <person name="Fujiyama A."/>
            <person name="Delaux P.-M."/>
            <person name="Quint M."/>
            <person name="TheiBen G."/>
            <person name="Hagemann M."/>
            <person name="Harholt J."/>
            <person name="Dunand C."/>
            <person name="Zachgo S."/>
            <person name="Langdale J."/>
            <person name="Maumus F."/>
            <person name="Straeten D.V.D."/>
            <person name="Gould S.B."/>
            <person name="Rensing S.A."/>
        </authorList>
    </citation>
    <scope>NUCLEOTIDE SEQUENCE [LARGE SCALE GENOMIC DNA]</scope>
    <source>
        <strain evidence="2 3">S276</strain>
    </source>
</reference>
<feature type="region of interest" description="Disordered" evidence="1">
    <location>
        <begin position="143"/>
        <end position="253"/>
    </location>
</feature>
<organism evidence="2 3">
    <name type="scientific">Chara braunii</name>
    <name type="common">Braun's stonewort</name>
    <dbReference type="NCBI Taxonomy" id="69332"/>
    <lineage>
        <taxon>Eukaryota</taxon>
        <taxon>Viridiplantae</taxon>
        <taxon>Streptophyta</taxon>
        <taxon>Charophyceae</taxon>
        <taxon>Charales</taxon>
        <taxon>Characeae</taxon>
        <taxon>Chara</taxon>
    </lineage>
</organism>
<feature type="region of interest" description="Disordered" evidence="1">
    <location>
        <begin position="625"/>
        <end position="717"/>
    </location>
</feature>
<dbReference type="OrthoDB" id="1927237at2759"/>
<feature type="compositionally biased region" description="Basic and acidic residues" evidence="1">
    <location>
        <begin position="191"/>
        <end position="222"/>
    </location>
</feature>
<protein>
    <submittedName>
        <fullName evidence="2">Uncharacterized protein</fullName>
    </submittedName>
</protein>
<sequence>MAAVGEPDARGDEPQDRDRDQVRRQDSVPERLRRRREGRDWERNRESCPVLPSPPRGTRPVVKDLGLDRTDKSNTSFRVSFSALSRLLSLEERQLEDAEKVLRSVIVENSSNFKESRLWLTSSIAKLTVSRKEKLRVFSSLFPRQFNEGDPPGKSYRSRKRPSRAINSELDSPSRTTDKHDHQRRGNAGGPREERRGCGEGRKKTDEDRDGSEGEPRRDIEGGRGVSISGNSSSKATKEVGGEGKGEEGEEGEERYAAARQLILLLCENRPRWVGGFLARNCQKWVRRFFKGSARRIILWFQQFAGPGGGDHRHGARALARFAFAHREECWNKLSWGGKHAQSPVMVASKMYYFCELDVIQTIEDWLDSVPDFWNSPELQESLEGGEFLSIDYHFFADELWRQFRGNDATGDNGGNCRTNADCRRLWRLLESYIEEEDWGVLCRRLLHLLDSATTLNFLKTLRECLTLSKDGKKGNEPGETGRSWSMERLVVLGARWPSIEDAIVGNACAVYGRPIVRMLTEDDEFASERDKLNATLRTHPMAKTEVVGDREDNQWGTISTDDGDYSRDLLLSFMRTVIASWLLRYQLRQVGKEDDGGRKLEEAMNVMGIGFERVVEHRTGSEVMYSSEVDDDRTKSERRKWKRGRERKLKKQKKQRKKERGKRKQRKDHRKKRKRNALTGDSSCGSESDSDSGCEERDERCSSLRQPGSERSRGLEAPCCQWKLSTDGFTMTWMKVDLPDHLADFALTSLLQQSASCAKSFVKHLRDGAGGGATTTSRRLADASGGRMQEITGDGGRAILAGSHEEPQDAGGASCLADWAKNMGEDVLDIIWELEEGLDPLLESCNEWTTAHGMMSICYALFAEGHDLRQKLDDRLVGDDVMEDEFSHANGAQEDKANSGISTDNNNSNKMCNNKNYNNKSNNDNNNDNDHDISAVVGFGPDNNSNNMHNNKGYNNNGNDDNNNGDDHHSAGIGPDNNNTDDDGDENNNNCNVGGSGDDGGSDDDDGGGSGDGHGSSRADSIRTMGKKPQANKKVICGVMGLARWGLARWGLALKEQSAVSPPLLFAVSTW</sequence>
<evidence type="ECO:0000313" key="3">
    <source>
        <dbReference type="Proteomes" id="UP000265515"/>
    </source>
</evidence>
<keyword evidence="3" id="KW-1185">Reference proteome</keyword>
<evidence type="ECO:0000313" key="2">
    <source>
        <dbReference type="EMBL" id="GBG65008.1"/>
    </source>
</evidence>
<feature type="compositionally biased region" description="Basic residues" evidence="1">
    <location>
        <begin position="637"/>
        <end position="677"/>
    </location>
</feature>
<evidence type="ECO:0000256" key="1">
    <source>
        <dbReference type="SAM" id="MobiDB-lite"/>
    </source>
</evidence>
<gene>
    <name evidence="2" type="ORF">CBR_g48756</name>
</gene>
<feature type="region of interest" description="Disordered" evidence="1">
    <location>
        <begin position="1"/>
        <end position="67"/>
    </location>
</feature>
<feature type="compositionally biased region" description="Low complexity" evidence="1">
    <location>
        <begin position="905"/>
        <end position="927"/>
    </location>
</feature>
<accession>A0A388K4M1</accession>
<proteinExistence type="predicted"/>
<dbReference type="EMBL" id="BFEA01000056">
    <property type="protein sequence ID" value="GBG65008.1"/>
    <property type="molecule type" value="Genomic_DNA"/>
</dbReference>